<dbReference type="Pfam" id="PF13456">
    <property type="entry name" value="RVT_3"/>
    <property type="match status" value="1"/>
</dbReference>
<accession>A0ABR0R375</accession>
<dbReference type="InterPro" id="IPR036397">
    <property type="entry name" value="RNaseH_sf"/>
</dbReference>
<dbReference type="InterPro" id="IPR044730">
    <property type="entry name" value="RNase_H-like_dom_plant"/>
</dbReference>
<evidence type="ECO:0000313" key="3">
    <source>
        <dbReference type="Proteomes" id="UP001358586"/>
    </source>
</evidence>
<evidence type="ECO:0000259" key="1">
    <source>
        <dbReference type="Pfam" id="PF13456"/>
    </source>
</evidence>
<gene>
    <name evidence="2" type="ORF">PVK06_002294</name>
</gene>
<evidence type="ECO:0000313" key="2">
    <source>
        <dbReference type="EMBL" id="KAK5846028.1"/>
    </source>
</evidence>
<comment type="caution">
    <text evidence="2">The sequence shown here is derived from an EMBL/GenBank/DDBJ whole genome shotgun (WGS) entry which is preliminary data.</text>
</comment>
<dbReference type="Proteomes" id="UP001358586">
    <property type="component" value="Chromosome 1"/>
</dbReference>
<dbReference type="InterPro" id="IPR053151">
    <property type="entry name" value="RNase_H-like"/>
</dbReference>
<sequence length="153" mass="17146">MYPESDPLSYTEVAVQVEGGADATVAVAAGFGVARVAPRVFDVELWGIVDGLTFVQIEGCKKAFIHTYNLEVVKALQDIPMIELTLALVRRIHMILQTMEQREIKHIPRERNQVAERLTKMAPERNSALQIFAKIPEEIVKIARVSNFLIMTA</sequence>
<organism evidence="2 3">
    <name type="scientific">Gossypium arboreum</name>
    <name type="common">Tree cotton</name>
    <name type="synonym">Gossypium nanking</name>
    <dbReference type="NCBI Taxonomy" id="29729"/>
    <lineage>
        <taxon>Eukaryota</taxon>
        <taxon>Viridiplantae</taxon>
        <taxon>Streptophyta</taxon>
        <taxon>Embryophyta</taxon>
        <taxon>Tracheophyta</taxon>
        <taxon>Spermatophyta</taxon>
        <taxon>Magnoliopsida</taxon>
        <taxon>eudicotyledons</taxon>
        <taxon>Gunneridae</taxon>
        <taxon>Pentapetalae</taxon>
        <taxon>rosids</taxon>
        <taxon>malvids</taxon>
        <taxon>Malvales</taxon>
        <taxon>Malvaceae</taxon>
        <taxon>Malvoideae</taxon>
        <taxon>Gossypium</taxon>
    </lineage>
</organism>
<proteinExistence type="predicted"/>
<keyword evidence="3" id="KW-1185">Reference proteome</keyword>
<dbReference type="InterPro" id="IPR002156">
    <property type="entry name" value="RNaseH_domain"/>
</dbReference>
<dbReference type="CDD" id="cd06222">
    <property type="entry name" value="RNase_H_like"/>
    <property type="match status" value="1"/>
</dbReference>
<dbReference type="EMBL" id="JARKNE010000001">
    <property type="protein sequence ID" value="KAK5846028.1"/>
    <property type="molecule type" value="Genomic_DNA"/>
</dbReference>
<reference evidence="2 3" key="1">
    <citation type="submission" date="2023-03" db="EMBL/GenBank/DDBJ databases">
        <title>WGS of Gossypium arboreum.</title>
        <authorList>
            <person name="Yu D."/>
        </authorList>
    </citation>
    <scope>NUCLEOTIDE SEQUENCE [LARGE SCALE GENOMIC DNA]</scope>
    <source>
        <tissue evidence="2">Leaf</tissue>
    </source>
</reference>
<dbReference type="PANTHER" id="PTHR47723">
    <property type="entry name" value="OS05G0353850 PROTEIN"/>
    <property type="match status" value="1"/>
</dbReference>
<feature type="domain" description="RNase H type-1" evidence="1">
    <location>
        <begin position="40"/>
        <end position="122"/>
    </location>
</feature>
<protein>
    <recommendedName>
        <fullName evidence="1">RNase H type-1 domain-containing protein</fullName>
    </recommendedName>
</protein>
<dbReference type="Gene3D" id="3.30.420.10">
    <property type="entry name" value="Ribonuclease H-like superfamily/Ribonuclease H"/>
    <property type="match status" value="1"/>
</dbReference>
<name>A0ABR0R375_GOSAR</name>
<dbReference type="PANTHER" id="PTHR47723:SF19">
    <property type="entry name" value="POLYNUCLEOTIDYL TRANSFERASE, RIBONUCLEASE H-LIKE SUPERFAMILY PROTEIN"/>
    <property type="match status" value="1"/>
</dbReference>